<dbReference type="HOGENOM" id="CLU_025174_3_1_7"/>
<dbReference type="PANTHER" id="PTHR42887">
    <property type="entry name" value="OS12G0638800 PROTEIN"/>
    <property type="match status" value="1"/>
</dbReference>
<name>Q7MR61_WOLSU</name>
<dbReference type="Gene3D" id="1.10.8.260">
    <property type="entry name" value="HI0933 insert domain-like"/>
    <property type="match status" value="1"/>
</dbReference>
<evidence type="ECO:0000313" key="6">
    <source>
        <dbReference type="EMBL" id="CAE10678.1"/>
    </source>
</evidence>
<protein>
    <submittedName>
        <fullName evidence="6">FLAVOPROTEIN</fullName>
    </submittedName>
</protein>
<evidence type="ECO:0000256" key="3">
    <source>
        <dbReference type="ARBA" id="ARBA00022827"/>
    </source>
</evidence>
<dbReference type="InterPro" id="IPR057661">
    <property type="entry name" value="RsdA/BaiN/AoA(So)_Rossmann"/>
</dbReference>
<dbReference type="RefSeq" id="WP_011139462.1">
    <property type="nucleotide sequence ID" value="NC_005090.1"/>
</dbReference>
<proteinExistence type="predicted"/>
<keyword evidence="3" id="KW-0274">FAD</keyword>
<accession>Q7MR61</accession>
<evidence type="ECO:0000256" key="2">
    <source>
        <dbReference type="ARBA" id="ARBA00022630"/>
    </source>
</evidence>
<keyword evidence="7" id="KW-1185">Reference proteome</keyword>
<evidence type="ECO:0000313" key="7">
    <source>
        <dbReference type="Proteomes" id="UP000000422"/>
    </source>
</evidence>
<dbReference type="Gene3D" id="2.40.30.10">
    <property type="entry name" value="Translation factors"/>
    <property type="match status" value="1"/>
</dbReference>
<dbReference type="PANTHER" id="PTHR42887:SF2">
    <property type="entry name" value="OS12G0638800 PROTEIN"/>
    <property type="match status" value="1"/>
</dbReference>
<dbReference type="Gene3D" id="3.50.50.60">
    <property type="entry name" value="FAD/NAD(P)-binding domain"/>
    <property type="match status" value="1"/>
</dbReference>
<dbReference type="eggNOG" id="COG2081">
    <property type="taxonomic scope" value="Bacteria"/>
</dbReference>
<dbReference type="SUPFAM" id="SSF51905">
    <property type="entry name" value="FAD/NAD(P)-binding domain"/>
    <property type="match status" value="1"/>
</dbReference>
<gene>
    <name evidence="6" type="ordered locus">WS1647</name>
</gene>
<dbReference type="PRINTS" id="PR00368">
    <property type="entry name" value="FADPNR"/>
</dbReference>
<dbReference type="Proteomes" id="UP000000422">
    <property type="component" value="Chromosome"/>
</dbReference>
<reference evidence="6 7" key="1">
    <citation type="journal article" date="2003" name="Proc. Natl. Acad. Sci. U.S.A.">
        <title>Complete genome sequence and analysis of Wolinella succinogenes.</title>
        <authorList>
            <person name="Baar C."/>
            <person name="Eppinger M."/>
            <person name="Raddatz G."/>
            <person name="Simon JM."/>
            <person name="Lanz C."/>
            <person name="Klimmek O."/>
            <person name="Nandakumar R."/>
            <person name="Gross R."/>
            <person name="Rosinus A."/>
            <person name="Keller H."/>
            <person name="Jagtap P."/>
            <person name="Linke B."/>
            <person name="Meyer F."/>
            <person name="Lederer H."/>
            <person name="Schuster S.C."/>
        </authorList>
    </citation>
    <scope>NUCLEOTIDE SEQUENCE [LARGE SCALE GENOMIC DNA]</scope>
    <source>
        <strain evidence="7">ATCC 29543 / DSM 1740 / CCUG 13145 / JCM 31913 / LMG 7466 / NCTC 11488 / FDC 602W</strain>
    </source>
</reference>
<dbReference type="InterPro" id="IPR023166">
    <property type="entry name" value="BaiN-like_dom_sf"/>
</dbReference>
<feature type="domain" description="RsdA/BaiN/AoA(So)-like insert" evidence="5">
    <location>
        <begin position="192"/>
        <end position="354"/>
    </location>
</feature>
<dbReference type="AlphaFoldDB" id="Q7MR61"/>
<sequence length="412" mass="44304">MKPSRAKIAIVGGGAGGLLASLWLGESKSVEIFEQNSSVGKKLLATGNGRCNITHVSASERDYFGESPSFAKEALERFGFPEFEAFCRSIGLYLSVREVGRCYPASNEAKSVLYALEESARERGVKVHLDSLVGGLRRVKGAFELELSSGERLGGYEAVILATGSNAAPQLGGGEKGYSIAQSLGHTIAPLYPSLVQLHLDSPLLSRLAGVKCEGRARLWVLGKPVQEEEGDLLFTSYGISGFAILDLSQAASLALLLGQKAEIELDIAPIFTQKALQESLQNLRQSSPNRSILSILGGFISPKIAQAILKSLRIDPSLSLKGLAPKEIESILGRMKSWRFPITKTHGFKHAEVSGGGVRTSEIDPHTMESKRVKGLYIIGEMLDIVGKRGGYNLAFAWASAYLAARSLLTR</sequence>
<dbReference type="Pfam" id="PF03486">
    <property type="entry name" value="HI0933_like"/>
    <property type="match status" value="1"/>
</dbReference>
<dbReference type="KEGG" id="wsu:WS1647"/>
<comment type="cofactor">
    <cofactor evidence="1">
        <name>FAD</name>
        <dbReference type="ChEBI" id="CHEBI:57692"/>
    </cofactor>
</comment>
<evidence type="ECO:0000259" key="4">
    <source>
        <dbReference type="Pfam" id="PF03486"/>
    </source>
</evidence>
<organism evidence="7">
    <name type="scientific">Wolinella succinogenes (strain ATCC 29543 / DSM 1740 / CCUG 13145 / JCM 31913 / LMG 7466 / NCTC 11488 / FDC 602W)</name>
    <name type="common">Vibrio succinogenes</name>
    <dbReference type="NCBI Taxonomy" id="273121"/>
    <lineage>
        <taxon>Bacteria</taxon>
        <taxon>Pseudomonadati</taxon>
        <taxon>Campylobacterota</taxon>
        <taxon>Epsilonproteobacteria</taxon>
        <taxon>Campylobacterales</taxon>
        <taxon>Helicobacteraceae</taxon>
        <taxon>Wolinella</taxon>
    </lineage>
</organism>
<dbReference type="InterPro" id="IPR055178">
    <property type="entry name" value="RsdA/BaiN/AoA(So)-like_dom"/>
</dbReference>
<dbReference type="NCBIfam" id="TIGR00275">
    <property type="entry name" value="aminoacetone oxidase family FAD-binding enzyme"/>
    <property type="match status" value="1"/>
</dbReference>
<dbReference type="EMBL" id="BX571661">
    <property type="protein sequence ID" value="CAE10678.1"/>
    <property type="molecule type" value="Genomic_DNA"/>
</dbReference>
<dbReference type="InterPro" id="IPR036188">
    <property type="entry name" value="FAD/NAD-bd_sf"/>
</dbReference>
<feature type="domain" description="RsdA/BaiN/AoA(So)-like Rossmann fold-like" evidence="4">
    <location>
        <begin position="7"/>
        <end position="407"/>
    </location>
</feature>
<dbReference type="SUPFAM" id="SSF160996">
    <property type="entry name" value="HI0933 insert domain-like"/>
    <property type="match status" value="1"/>
</dbReference>
<dbReference type="Pfam" id="PF22780">
    <property type="entry name" value="HI0933_like_1st"/>
    <property type="match status" value="1"/>
</dbReference>
<keyword evidence="2" id="KW-0285">Flavoprotein</keyword>
<evidence type="ECO:0000259" key="5">
    <source>
        <dbReference type="Pfam" id="PF22780"/>
    </source>
</evidence>
<dbReference type="InterPro" id="IPR004792">
    <property type="entry name" value="BaiN-like"/>
</dbReference>
<evidence type="ECO:0000256" key="1">
    <source>
        <dbReference type="ARBA" id="ARBA00001974"/>
    </source>
</evidence>